<name>A0A6G8F353_9PROT</name>
<feature type="transmembrane region" description="Helical" evidence="1">
    <location>
        <begin position="434"/>
        <end position="453"/>
    </location>
</feature>
<proteinExistence type="predicted"/>
<evidence type="ECO:0000256" key="1">
    <source>
        <dbReference type="SAM" id="Phobius"/>
    </source>
</evidence>
<feature type="transmembrane region" description="Helical" evidence="1">
    <location>
        <begin position="283"/>
        <end position="301"/>
    </location>
</feature>
<feature type="transmembrane region" description="Helical" evidence="1">
    <location>
        <begin position="156"/>
        <end position="180"/>
    </location>
</feature>
<evidence type="ECO:0000313" key="2">
    <source>
        <dbReference type="EMBL" id="QIM10501.1"/>
    </source>
</evidence>
<evidence type="ECO:0008006" key="3">
    <source>
        <dbReference type="Google" id="ProtNLM"/>
    </source>
</evidence>
<feature type="transmembrane region" description="Helical" evidence="1">
    <location>
        <begin position="102"/>
        <end position="120"/>
    </location>
</feature>
<dbReference type="EMBL" id="MN990730">
    <property type="protein sequence ID" value="QIM10501.1"/>
    <property type="molecule type" value="Genomic_DNA"/>
</dbReference>
<dbReference type="AlphaFoldDB" id="A0A6G8F353"/>
<sequence length="550" mass="61135">MLVNFIFLLLSAGMVSLFVPQNRFSFLWTAVSFAAVAYSFLCLGGIWGSPDFSVIWHALPNLSVDLVFTPSLTETGAAGVVILTGMSLYYNVFGSREQQKNVLNGLVLINCVFVLAAFSATNYIQLLAAVCMADVVVYTAIDRLEAKRQYIYGNFIADFLLLNILAVIIGQQGGIAISGIEEYSKRWHHRDFIAVMLLVCIFIKSGVAFFHTAYQKMSGLNFNRLNFILFATTPLMGFIVLLSLKEVLLISRYSYPLLKVLAVITIVWGGSGAAVVDNLKRKAVYAAMLFWGFVFAVFAWQPTISGSAFFVFLGAAFLFNASLQMICKAASDEVLVSRMGGFVKAVKLMLLCNVAAILTYAGAWWLFADTVLWLALAGEIVFMAVSAHILSEVYLTQSKADEWVAARLKNPSFMLFLPTACAVVWLFREHIDNWPYVAGFAMLWGAVFVSAPLHRLSFLYGSDLVQKNDSVTWLYNMFVLAPLQILGRILRLTVDFVFVERTVIASVKNAIRFLIFIFRRLHSDSCSGYAFFILIGVLIMAAAYYNGVVR</sequence>
<feature type="transmembrane region" description="Helical" evidence="1">
    <location>
        <begin position="192"/>
        <end position="213"/>
    </location>
</feature>
<keyword evidence="1" id="KW-0812">Transmembrane</keyword>
<feature type="transmembrane region" description="Helical" evidence="1">
    <location>
        <begin position="256"/>
        <end position="276"/>
    </location>
</feature>
<feature type="transmembrane region" description="Helical" evidence="1">
    <location>
        <begin position="348"/>
        <end position="367"/>
    </location>
</feature>
<protein>
    <recommendedName>
        <fullName evidence="3">NADH:quinone oxidoreductase/Mrp antiporter membrane subunit domain-containing protein</fullName>
    </recommendedName>
</protein>
<organism evidence="2">
    <name type="scientific">uncultured Alphaproteobacteria bacterium</name>
    <dbReference type="NCBI Taxonomy" id="91750"/>
    <lineage>
        <taxon>Bacteria</taxon>
        <taxon>Pseudomonadati</taxon>
        <taxon>Pseudomonadota</taxon>
        <taxon>Alphaproteobacteria</taxon>
        <taxon>environmental samples</taxon>
    </lineage>
</organism>
<feature type="transmembrane region" description="Helical" evidence="1">
    <location>
        <begin position="412"/>
        <end position="428"/>
    </location>
</feature>
<feature type="transmembrane region" description="Helical" evidence="1">
    <location>
        <begin position="307"/>
        <end position="327"/>
    </location>
</feature>
<feature type="transmembrane region" description="Helical" evidence="1">
    <location>
        <begin position="126"/>
        <end position="144"/>
    </location>
</feature>
<feature type="transmembrane region" description="Helical" evidence="1">
    <location>
        <begin position="67"/>
        <end position="90"/>
    </location>
</feature>
<feature type="transmembrane region" description="Helical" evidence="1">
    <location>
        <begin position="373"/>
        <end position="391"/>
    </location>
</feature>
<keyword evidence="1" id="KW-0472">Membrane</keyword>
<keyword evidence="1" id="KW-1133">Transmembrane helix</keyword>
<reference evidence="2" key="1">
    <citation type="journal article" date="2020" name="J. ISSAAS">
        <title>Lactobacilli and other gastrointestinal microbiota of Peromyscus leucopus, reservoir host for agents of Lyme disease and other zoonoses in North America.</title>
        <authorList>
            <person name="Milovic A."/>
            <person name="Bassam K."/>
            <person name="Shao H."/>
            <person name="Chatzistamou I."/>
            <person name="Tufts D.M."/>
            <person name="Diuk-Wasser M."/>
            <person name="Barbour A.G."/>
        </authorList>
    </citation>
    <scope>NUCLEOTIDE SEQUENCE</scope>
    <source>
        <strain evidence="2">LL90</strain>
    </source>
</reference>
<accession>A0A6G8F353</accession>
<gene>
    <name evidence="2" type="ORF">PlAlph_3930</name>
</gene>
<feature type="transmembrane region" description="Helical" evidence="1">
    <location>
        <begin position="26"/>
        <end position="47"/>
    </location>
</feature>
<feature type="transmembrane region" description="Helical" evidence="1">
    <location>
        <begin position="473"/>
        <end position="490"/>
    </location>
</feature>
<feature type="transmembrane region" description="Helical" evidence="1">
    <location>
        <begin position="225"/>
        <end position="244"/>
    </location>
</feature>
<feature type="transmembrane region" description="Helical" evidence="1">
    <location>
        <begin position="529"/>
        <end position="547"/>
    </location>
</feature>